<reference evidence="6 7" key="1">
    <citation type="submission" date="2024-07" db="EMBL/GenBank/DDBJ databases">
        <title>Section-level genome sequencing and comparative genomics of Aspergillus sections Usti and Cavernicolus.</title>
        <authorList>
            <consortium name="Lawrence Berkeley National Laboratory"/>
            <person name="Nybo J.L."/>
            <person name="Vesth T.C."/>
            <person name="Theobald S."/>
            <person name="Frisvad J.C."/>
            <person name="Larsen T.O."/>
            <person name="Kjaerboelling I."/>
            <person name="Rothschild-Mancinelli K."/>
            <person name="Lyhne E.K."/>
            <person name="Kogle M.E."/>
            <person name="Barry K."/>
            <person name="Clum A."/>
            <person name="Na H."/>
            <person name="Ledsgaard L."/>
            <person name="Lin J."/>
            <person name="Lipzen A."/>
            <person name="Kuo A."/>
            <person name="Riley R."/>
            <person name="Mondo S."/>
            <person name="LaButti K."/>
            <person name="Haridas S."/>
            <person name="Pangalinan J."/>
            <person name="Salamov A.A."/>
            <person name="Simmons B.A."/>
            <person name="Magnuson J.K."/>
            <person name="Chen J."/>
            <person name="Drula E."/>
            <person name="Henrissat B."/>
            <person name="Wiebenga A."/>
            <person name="Lubbers R.J."/>
            <person name="Gomes A.C."/>
            <person name="Makela M.R."/>
            <person name="Stajich J."/>
            <person name="Grigoriev I.V."/>
            <person name="Mortensen U.H."/>
            <person name="De vries R.P."/>
            <person name="Baker S.E."/>
            <person name="Andersen M.R."/>
        </authorList>
    </citation>
    <scope>NUCLEOTIDE SEQUENCE [LARGE SCALE GENOMIC DNA]</scope>
    <source>
        <strain evidence="6 7">CBS 600.67</strain>
    </source>
</reference>
<dbReference type="InterPro" id="IPR036291">
    <property type="entry name" value="NAD(P)-bd_dom_sf"/>
</dbReference>
<proteinExistence type="inferred from homology"/>
<accession>A0ABR4IJ84</accession>
<dbReference type="InterPro" id="IPR051265">
    <property type="entry name" value="HIBADH-related_NP60_sf"/>
</dbReference>
<dbReference type="PANTHER" id="PTHR43580:SF8">
    <property type="entry name" value="6-PHOSPHOGLUCONATE DEHYDROGENASE NADP-BINDING DOMAIN-CONTAINING PROTEIN-RELATED"/>
    <property type="match status" value="1"/>
</dbReference>
<dbReference type="InterPro" id="IPR006115">
    <property type="entry name" value="6PGDH_NADP-bd"/>
</dbReference>
<dbReference type="Pfam" id="PF03446">
    <property type="entry name" value="NAD_binding_2"/>
    <property type="match status" value="1"/>
</dbReference>
<keyword evidence="3" id="KW-0520">NAD</keyword>
<dbReference type="EMBL" id="JBFXLS010000023">
    <property type="protein sequence ID" value="KAL2827824.1"/>
    <property type="molecule type" value="Genomic_DNA"/>
</dbReference>
<dbReference type="SUPFAM" id="SSF51735">
    <property type="entry name" value="NAD(P)-binding Rossmann-fold domains"/>
    <property type="match status" value="1"/>
</dbReference>
<keyword evidence="7" id="KW-1185">Reference proteome</keyword>
<dbReference type="Gene3D" id="3.40.50.720">
    <property type="entry name" value="NAD(P)-binding Rossmann-like Domain"/>
    <property type="match status" value="1"/>
</dbReference>
<evidence type="ECO:0000313" key="6">
    <source>
        <dbReference type="EMBL" id="KAL2827824.1"/>
    </source>
</evidence>
<organism evidence="6 7">
    <name type="scientific">Aspergillus cavernicola</name>
    <dbReference type="NCBI Taxonomy" id="176166"/>
    <lineage>
        <taxon>Eukaryota</taxon>
        <taxon>Fungi</taxon>
        <taxon>Dikarya</taxon>
        <taxon>Ascomycota</taxon>
        <taxon>Pezizomycotina</taxon>
        <taxon>Eurotiomycetes</taxon>
        <taxon>Eurotiomycetidae</taxon>
        <taxon>Eurotiales</taxon>
        <taxon>Aspergillaceae</taxon>
        <taxon>Aspergillus</taxon>
        <taxon>Aspergillus subgen. Nidulantes</taxon>
    </lineage>
</organism>
<dbReference type="PIRSF" id="PIRSF000103">
    <property type="entry name" value="HIBADH"/>
    <property type="match status" value="1"/>
</dbReference>
<keyword evidence="2" id="KW-0560">Oxidoreductase</keyword>
<dbReference type="InterPro" id="IPR013328">
    <property type="entry name" value="6PGD_dom2"/>
</dbReference>
<evidence type="ECO:0000259" key="5">
    <source>
        <dbReference type="Pfam" id="PF14833"/>
    </source>
</evidence>
<feature type="domain" description="6-phosphogluconate dehydrogenase NADP-binding" evidence="4">
    <location>
        <begin position="8"/>
        <end position="163"/>
    </location>
</feature>
<comment type="caution">
    <text evidence="6">The sequence shown here is derived from an EMBL/GenBank/DDBJ whole genome shotgun (WGS) entry which is preliminary data.</text>
</comment>
<dbReference type="InterPro" id="IPR015815">
    <property type="entry name" value="HIBADH-related"/>
</dbReference>
<dbReference type="SUPFAM" id="SSF48179">
    <property type="entry name" value="6-phosphogluconate dehydrogenase C-terminal domain-like"/>
    <property type="match status" value="1"/>
</dbReference>
<comment type="similarity">
    <text evidence="1">Belongs to the HIBADH-related family. NP60 subfamily.</text>
</comment>
<name>A0ABR4IJ84_9EURO</name>
<gene>
    <name evidence="6" type="ORF">BDW59DRAFT_179064</name>
</gene>
<dbReference type="Pfam" id="PF14833">
    <property type="entry name" value="NAD_binding_11"/>
    <property type="match status" value="1"/>
</dbReference>
<dbReference type="Proteomes" id="UP001610335">
    <property type="component" value="Unassembled WGS sequence"/>
</dbReference>
<feature type="domain" description="3-hydroxyisobutyrate dehydrogenase-like NAD-binding" evidence="5">
    <location>
        <begin position="180"/>
        <end position="301"/>
    </location>
</feature>
<evidence type="ECO:0000256" key="2">
    <source>
        <dbReference type="ARBA" id="ARBA00023002"/>
    </source>
</evidence>
<evidence type="ECO:0000256" key="1">
    <source>
        <dbReference type="ARBA" id="ARBA00007598"/>
    </source>
</evidence>
<sequence>MSSTKPPTIGWIGLGSMGQAMALNLQTHLSRINAPPLHFYNRTEARGQSLQGICGVQSASIQDLIVAVDICFISVSDDKAATSVIGSILEGPQTDNLQRKIIVDTSTVHPDVSTWAQQELSGKGAKFIAAPVFGASPVAKEGRLLFVVAGPDEAVKVIEPFLVGVLARKILRLGEDAAKASLLKTAGNFITAGMMELVAEALVFAEKTEIGNDALQSLIEEQYGALLFTMSKRMTEGHYLPQRGERPWSDLQLALKDVGLGVDCAEKAGTSLPVAEVVLKHLGEASQYGEAAGRALDSSSMFGVLREHSGLEFESEKVKERDNSLDGIKK</sequence>
<dbReference type="PANTHER" id="PTHR43580">
    <property type="entry name" value="OXIDOREDUCTASE GLYR1-RELATED"/>
    <property type="match status" value="1"/>
</dbReference>
<dbReference type="Gene3D" id="1.10.1040.10">
    <property type="entry name" value="N-(1-d-carboxylethyl)-l-norvaline Dehydrogenase, domain 2"/>
    <property type="match status" value="1"/>
</dbReference>
<evidence type="ECO:0000256" key="3">
    <source>
        <dbReference type="ARBA" id="ARBA00023027"/>
    </source>
</evidence>
<dbReference type="InterPro" id="IPR008927">
    <property type="entry name" value="6-PGluconate_DH-like_C_sf"/>
</dbReference>
<evidence type="ECO:0000313" key="7">
    <source>
        <dbReference type="Proteomes" id="UP001610335"/>
    </source>
</evidence>
<dbReference type="InterPro" id="IPR029154">
    <property type="entry name" value="HIBADH-like_NADP-bd"/>
</dbReference>
<protein>
    <submittedName>
        <fullName evidence="6">3-hydroxyisobutyrate dehydrogenase</fullName>
    </submittedName>
</protein>
<evidence type="ECO:0000259" key="4">
    <source>
        <dbReference type="Pfam" id="PF03446"/>
    </source>
</evidence>